<dbReference type="PANTHER" id="PTHR31321:SF57">
    <property type="entry name" value="PECTINESTERASE 53-RELATED"/>
    <property type="match status" value="1"/>
</dbReference>
<dbReference type="RefSeq" id="WP_182598230.1">
    <property type="nucleotide sequence ID" value="NZ_JACIVC010000055.1"/>
</dbReference>
<dbReference type="Pfam" id="PF01095">
    <property type="entry name" value="Pectinesterase"/>
    <property type="match status" value="2"/>
</dbReference>
<proteinExistence type="inferred from homology"/>
<dbReference type="InterPro" id="IPR011050">
    <property type="entry name" value="Pectin_lyase_fold/virulence"/>
</dbReference>
<organism evidence="5 6">
    <name type="scientific">Limosilactobacillus albertensis</name>
    <dbReference type="NCBI Taxonomy" id="2759752"/>
    <lineage>
        <taxon>Bacteria</taxon>
        <taxon>Bacillati</taxon>
        <taxon>Bacillota</taxon>
        <taxon>Bacilli</taxon>
        <taxon>Lactobacillales</taxon>
        <taxon>Lactobacillaceae</taxon>
        <taxon>Limosilactobacillus</taxon>
    </lineage>
</organism>
<dbReference type="GO" id="GO:0042545">
    <property type="term" value="P:cell wall modification"/>
    <property type="evidence" value="ECO:0007669"/>
    <property type="project" value="InterPro"/>
</dbReference>
<evidence type="ECO:0000313" key="6">
    <source>
        <dbReference type="Proteomes" id="UP000518316"/>
    </source>
</evidence>
<gene>
    <name evidence="5" type="ORF">H5S40_05795</name>
</gene>
<feature type="domain" description="Pectinesterase catalytic" evidence="4">
    <location>
        <begin position="157"/>
        <end position="273"/>
    </location>
</feature>
<dbReference type="EMBL" id="JACIVC010000055">
    <property type="protein sequence ID" value="MBB1069661.1"/>
    <property type="molecule type" value="Genomic_DNA"/>
</dbReference>
<dbReference type="GO" id="GO:0009279">
    <property type="term" value="C:cell outer membrane"/>
    <property type="evidence" value="ECO:0007669"/>
    <property type="project" value="TreeGrafter"/>
</dbReference>
<dbReference type="PANTHER" id="PTHR31321">
    <property type="entry name" value="ACYL-COA THIOESTER HYDROLASE YBHC-RELATED"/>
    <property type="match status" value="1"/>
</dbReference>
<accession>A0A7W3TSA0</accession>
<name>A0A7W3TSA0_9LACO</name>
<dbReference type="SUPFAM" id="SSF51126">
    <property type="entry name" value="Pectin lyase-like"/>
    <property type="match status" value="1"/>
</dbReference>
<dbReference type="InterPro" id="IPR000070">
    <property type="entry name" value="Pectinesterase_cat"/>
</dbReference>
<evidence type="ECO:0000313" key="5">
    <source>
        <dbReference type="EMBL" id="MBB1069661.1"/>
    </source>
</evidence>
<feature type="domain" description="Pectinesterase catalytic" evidence="4">
    <location>
        <begin position="25"/>
        <end position="147"/>
    </location>
</feature>
<keyword evidence="2" id="KW-0378">Hydrolase</keyword>
<evidence type="ECO:0000256" key="3">
    <source>
        <dbReference type="ARBA" id="ARBA00023085"/>
    </source>
</evidence>
<sequence length="307" mass="34904">MPIINIFPNQNIQSVLDKYQKDIEAVEETVIIIHAGIYNQRVHVIGRNIKILGQGIVVISNSLGAKQIGHNQTFHTATFLCEGENIEITNLIIINNAGLGDKVGQSIALYLNGDKFYLNDCIMLSYQDTLCLGPVIQVNRDKTITSTPVKKPQLKKARYVFRRCTVQGNIDYIFGGGSAFFINCKINSVFSNEGKSYICAPCTNQIRKYGFVFYHCMINSKENQQDDYLGRPWREFAKAYFISCKMSSNLLKKGWNYWGNDPASVKKADFRVYQPNGKMVCQQWTLISDSVEDKLIDSLQRYFNISL</sequence>
<keyword evidence="6" id="KW-1185">Reference proteome</keyword>
<reference evidence="5 6" key="1">
    <citation type="submission" date="2020-07" db="EMBL/GenBank/DDBJ databases">
        <title>Description of Limosilactobacillus balticus sp. nov., Limosilactobacillus agrestis sp. nov., Limosilactobacillus albertensis sp. nov., Limosilactobacillus rudii sp. nov., Limosilactobacillus fastidiosus sp. nov., five novel Limosilactobacillus species isolated from the vertebrate gastrointestinal tract, and proposal of 6 subspecies of Limosilactobacillus reuteri adapted to the gastrointestinal tract of specific vertebrate hosts.</title>
        <authorList>
            <person name="Li F."/>
            <person name="Cheng C."/>
            <person name="Zheng J."/>
            <person name="Quevedo R.M."/>
            <person name="Li J."/>
            <person name="Roos S."/>
            <person name="Gaenzle M.G."/>
            <person name="Walter J."/>
        </authorList>
    </citation>
    <scope>NUCLEOTIDE SEQUENCE [LARGE SCALE GENOMIC DNA]</scope>
    <source>
        <strain evidence="5 6">RRLNB_1_1</strain>
    </source>
</reference>
<evidence type="ECO:0000256" key="1">
    <source>
        <dbReference type="ARBA" id="ARBA00008891"/>
    </source>
</evidence>
<protein>
    <submittedName>
        <fullName evidence="5">Pectin esterase</fullName>
    </submittedName>
</protein>
<dbReference type="InterPro" id="IPR012334">
    <property type="entry name" value="Pectin_lyas_fold"/>
</dbReference>
<dbReference type="AlphaFoldDB" id="A0A7W3TSA0"/>
<evidence type="ECO:0000259" key="4">
    <source>
        <dbReference type="Pfam" id="PF01095"/>
    </source>
</evidence>
<comment type="caution">
    <text evidence="5">The sequence shown here is derived from an EMBL/GenBank/DDBJ whole genome shotgun (WGS) entry which is preliminary data.</text>
</comment>
<keyword evidence="3" id="KW-0063">Aspartyl esterase</keyword>
<dbReference type="Proteomes" id="UP000518316">
    <property type="component" value="Unassembled WGS sequence"/>
</dbReference>
<dbReference type="GO" id="GO:0030599">
    <property type="term" value="F:pectinesterase activity"/>
    <property type="evidence" value="ECO:0007669"/>
    <property type="project" value="InterPro"/>
</dbReference>
<comment type="similarity">
    <text evidence="1">Belongs to the pectinesterase family.</text>
</comment>
<dbReference type="Gene3D" id="2.160.20.10">
    <property type="entry name" value="Single-stranded right-handed beta-helix, Pectin lyase-like"/>
    <property type="match status" value="1"/>
</dbReference>
<evidence type="ECO:0000256" key="2">
    <source>
        <dbReference type="ARBA" id="ARBA00022801"/>
    </source>
</evidence>